<keyword evidence="2" id="KW-1185">Reference proteome</keyword>
<dbReference type="EMBL" id="CVRI01000055">
    <property type="protein sequence ID" value="CRL01510.1"/>
    <property type="molecule type" value="Genomic_DNA"/>
</dbReference>
<organism evidence="1 2">
    <name type="scientific">Clunio marinus</name>
    <dbReference type="NCBI Taxonomy" id="568069"/>
    <lineage>
        <taxon>Eukaryota</taxon>
        <taxon>Metazoa</taxon>
        <taxon>Ecdysozoa</taxon>
        <taxon>Arthropoda</taxon>
        <taxon>Hexapoda</taxon>
        <taxon>Insecta</taxon>
        <taxon>Pterygota</taxon>
        <taxon>Neoptera</taxon>
        <taxon>Endopterygota</taxon>
        <taxon>Diptera</taxon>
        <taxon>Nematocera</taxon>
        <taxon>Chironomoidea</taxon>
        <taxon>Chironomidae</taxon>
        <taxon>Clunio</taxon>
    </lineage>
</organism>
<evidence type="ECO:0000313" key="1">
    <source>
        <dbReference type="EMBL" id="CRL01510.1"/>
    </source>
</evidence>
<accession>A0A1J1IQZ1</accession>
<name>A0A1J1IQZ1_9DIPT</name>
<sequence length="75" mass="8874">MWDVVLEKKSEINLDFYSHLQRLPYEIQESVTNSNYNLEVRHKSFISCQSGHDLTFMRNKFIAKASNKAAPFYPF</sequence>
<proteinExistence type="predicted"/>
<reference evidence="1 2" key="1">
    <citation type="submission" date="2015-04" db="EMBL/GenBank/DDBJ databases">
        <authorList>
            <person name="Syromyatnikov M.Y."/>
            <person name="Popov V.N."/>
        </authorList>
    </citation>
    <scope>NUCLEOTIDE SEQUENCE [LARGE SCALE GENOMIC DNA]</scope>
</reference>
<gene>
    <name evidence="1" type="ORF">CLUMA_CG014790</name>
</gene>
<evidence type="ECO:0000313" key="2">
    <source>
        <dbReference type="Proteomes" id="UP000183832"/>
    </source>
</evidence>
<protein>
    <submittedName>
        <fullName evidence="1">CLUMA_CG014790, isoform A</fullName>
    </submittedName>
</protein>
<dbReference type="Proteomes" id="UP000183832">
    <property type="component" value="Unassembled WGS sequence"/>
</dbReference>
<dbReference type="AlphaFoldDB" id="A0A1J1IQZ1"/>